<dbReference type="AlphaFoldDB" id="A0AAV0MC81"/>
<organism evidence="2 3">
    <name type="scientific">Linum tenue</name>
    <dbReference type="NCBI Taxonomy" id="586396"/>
    <lineage>
        <taxon>Eukaryota</taxon>
        <taxon>Viridiplantae</taxon>
        <taxon>Streptophyta</taxon>
        <taxon>Embryophyta</taxon>
        <taxon>Tracheophyta</taxon>
        <taxon>Spermatophyta</taxon>
        <taxon>Magnoliopsida</taxon>
        <taxon>eudicotyledons</taxon>
        <taxon>Gunneridae</taxon>
        <taxon>Pentapetalae</taxon>
        <taxon>rosids</taxon>
        <taxon>fabids</taxon>
        <taxon>Malpighiales</taxon>
        <taxon>Linaceae</taxon>
        <taxon>Linum</taxon>
    </lineage>
</organism>
<name>A0AAV0MC81_9ROSI</name>
<comment type="caution">
    <text evidence="2">The sequence shown here is derived from an EMBL/GenBank/DDBJ whole genome shotgun (WGS) entry which is preliminary data.</text>
</comment>
<feature type="region of interest" description="Disordered" evidence="1">
    <location>
        <begin position="92"/>
        <end position="122"/>
    </location>
</feature>
<protein>
    <recommendedName>
        <fullName evidence="4">DUF4283 domain-containing protein</fullName>
    </recommendedName>
</protein>
<dbReference type="Proteomes" id="UP001154282">
    <property type="component" value="Unassembled WGS sequence"/>
</dbReference>
<evidence type="ECO:0000313" key="2">
    <source>
        <dbReference type="EMBL" id="CAI0444357.1"/>
    </source>
</evidence>
<reference evidence="2" key="1">
    <citation type="submission" date="2022-08" db="EMBL/GenBank/DDBJ databases">
        <authorList>
            <person name="Gutierrez-Valencia J."/>
        </authorList>
    </citation>
    <scope>NUCLEOTIDE SEQUENCE</scope>
</reference>
<keyword evidence="3" id="KW-1185">Reference proteome</keyword>
<evidence type="ECO:0008006" key="4">
    <source>
        <dbReference type="Google" id="ProtNLM"/>
    </source>
</evidence>
<accession>A0AAV0MC81</accession>
<dbReference type="PANTHER" id="PTHR31286:SF99">
    <property type="entry name" value="DUF4283 DOMAIN-CONTAINING PROTEIN"/>
    <property type="match status" value="1"/>
</dbReference>
<evidence type="ECO:0000256" key="1">
    <source>
        <dbReference type="SAM" id="MobiDB-lite"/>
    </source>
</evidence>
<gene>
    <name evidence="2" type="ORF">LITE_LOCUS28074</name>
</gene>
<sequence length="122" mass="13524">MIVWILFPAMPIQYYHSQILTSIGNALGRLIKIDYHSESMQRARFARIVVELDLSQPLRTQFKLDGVDQDILYENLPLVFFSCGRIGHKAVDFSSAPPPPPPTASTTPKPSTPPAPSRSSSS</sequence>
<proteinExistence type="predicted"/>
<dbReference type="PANTHER" id="PTHR31286">
    <property type="entry name" value="GLYCINE-RICH CELL WALL STRUCTURAL PROTEIN 1.8-LIKE"/>
    <property type="match status" value="1"/>
</dbReference>
<evidence type="ECO:0000313" key="3">
    <source>
        <dbReference type="Proteomes" id="UP001154282"/>
    </source>
</evidence>
<dbReference type="InterPro" id="IPR040256">
    <property type="entry name" value="At4g02000-like"/>
</dbReference>
<dbReference type="EMBL" id="CAMGYJ010000007">
    <property type="protein sequence ID" value="CAI0444357.1"/>
    <property type="molecule type" value="Genomic_DNA"/>
</dbReference>